<proteinExistence type="predicted"/>
<sequence>MHINYHPTGHALPSSLTFQNYSDPMKSSSSTHGAVVQDPKNIQESLNEEYDGDDEYE</sequence>
<protein>
    <submittedName>
        <fullName evidence="2">Uncharacterized protein</fullName>
    </submittedName>
</protein>
<evidence type="ECO:0000313" key="2">
    <source>
        <dbReference type="EMBL" id="CAD2209391.1"/>
    </source>
</evidence>
<dbReference type="Proteomes" id="UP000580250">
    <property type="component" value="Unassembled WGS sequence"/>
</dbReference>
<feature type="compositionally biased region" description="Acidic residues" evidence="1">
    <location>
        <begin position="46"/>
        <end position="57"/>
    </location>
</feature>
<reference evidence="2 3" key="1">
    <citation type="submission" date="2020-08" db="EMBL/GenBank/DDBJ databases">
        <authorList>
            <person name="Koutsovoulos G."/>
            <person name="Danchin GJ E."/>
        </authorList>
    </citation>
    <scope>NUCLEOTIDE SEQUENCE [LARGE SCALE GENOMIC DNA]</scope>
</reference>
<organism evidence="2 3">
    <name type="scientific">Meloidogyne enterolobii</name>
    <name type="common">Root-knot nematode worm</name>
    <name type="synonym">Meloidogyne mayaguensis</name>
    <dbReference type="NCBI Taxonomy" id="390850"/>
    <lineage>
        <taxon>Eukaryota</taxon>
        <taxon>Metazoa</taxon>
        <taxon>Ecdysozoa</taxon>
        <taxon>Nematoda</taxon>
        <taxon>Chromadorea</taxon>
        <taxon>Rhabditida</taxon>
        <taxon>Tylenchina</taxon>
        <taxon>Tylenchomorpha</taxon>
        <taxon>Tylenchoidea</taxon>
        <taxon>Meloidogynidae</taxon>
        <taxon>Meloidogyninae</taxon>
        <taxon>Meloidogyne</taxon>
    </lineage>
</organism>
<evidence type="ECO:0000256" key="1">
    <source>
        <dbReference type="SAM" id="MobiDB-lite"/>
    </source>
</evidence>
<dbReference type="EMBL" id="CAJEWN010004163">
    <property type="protein sequence ID" value="CAD2209391.1"/>
    <property type="molecule type" value="Genomic_DNA"/>
</dbReference>
<dbReference type="AlphaFoldDB" id="A0A6V7YD01"/>
<evidence type="ECO:0000313" key="3">
    <source>
        <dbReference type="Proteomes" id="UP000580250"/>
    </source>
</evidence>
<feature type="region of interest" description="Disordered" evidence="1">
    <location>
        <begin position="1"/>
        <end position="57"/>
    </location>
</feature>
<gene>
    <name evidence="2" type="ORF">MENT_LOCUS63543</name>
</gene>
<feature type="compositionally biased region" description="Polar residues" evidence="1">
    <location>
        <begin position="14"/>
        <end position="32"/>
    </location>
</feature>
<name>A0A6V7YD01_MELEN</name>
<comment type="caution">
    <text evidence="2">The sequence shown here is derived from an EMBL/GenBank/DDBJ whole genome shotgun (WGS) entry which is preliminary data.</text>
</comment>
<accession>A0A6V7YD01</accession>